<protein>
    <submittedName>
        <fullName evidence="2">Uncharacterized protein</fullName>
    </submittedName>
</protein>
<evidence type="ECO:0000313" key="2">
    <source>
        <dbReference type="EMBL" id="KAK2157563.1"/>
    </source>
</evidence>
<comment type="caution">
    <text evidence="2">The sequence shown here is derived from an EMBL/GenBank/DDBJ whole genome shotgun (WGS) entry which is preliminary data.</text>
</comment>
<dbReference type="Proteomes" id="UP001209878">
    <property type="component" value="Unassembled WGS sequence"/>
</dbReference>
<accession>A0AAD9JQJ6</accession>
<name>A0AAD9JQJ6_RIDPI</name>
<dbReference type="AlphaFoldDB" id="A0AAD9JQJ6"/>
<feature type="non-terminal residue" evidence="2">
    <location>
        <position position="128"/>
    </location>
</feature>
<keyword evidence="3" id="KW-1185">Reference proteome</keyword>
<evidence type="ECO:0000256" key="1">
    <source>
        <dbReference type="SAM" id="MobiDB-lite"/>
    </source>
</evidence>
<proteinExistence type="predicted"/>
<dbReference type="EMBL" id="JAODUO010001868">
    <property type="protein sequence ID" value="KAK2157563.1"/>
    <property type="molecule type" value="Genomic_DNA"/>
</dbReference>
<gene>
    <name evidence="2" type="ORF">NP493_1869g00014</name>
</gene>
<evidence type="ECO:0000313" key="3">
    <source>
        <dbReference type="Proteomes" id="UP001209878"/>
    </source>
</evidence>
<sequence length="128" mass="14154">STSPTRVNGFSLRASSQSPLVYFSLNGSENEVRYPAREHSALTRNESVPPMYSHLEPVHPAVQDTKYAQVKRHHSTNDMLGADADFGTSPQIVRRPRRPKSEGNFLVEGFRSKRASSFGVGFPSCSTT</sequence>
<reference evidence="2" key="1">
    <citation type="journal article" date="2023" name="Mol. Biol. Evol.">
        <title>Third-Generation Sequencing Reveals the Adaptive Role of the Epigenome in Three Deep-Sea Polychaetes.</title>
        <authorList>
            <person name="Perez M."/>
            <person name="Aroh O."/>
            <person name="Sun Y."/>
            <person name="Lan Y."/>
            <person name="Juniper S.K."/>
            <person name="Young C.R."/>
            <person name="Angers B."/>
            <person name="Qian P.Y."/>
        </authorList>
    </citation>
    <scope>NUCLEOTIDE SEQUENCE</scope>
    <source>
        <strain evidence="2">R07B-5</strain>
    </source>
</reference>
<feature type="region of interest" description="Disordered" evidence="1">
    <location>
        <begin position="71"/>
        <end position="105"/>
    </location>
</feature>
<organism evidence="2 3">
    <name type="scientific">Ridgeia piscesae</name>
    <name type="common">Tubeworm</name>
    <dbReference type="NCBI Taxonomy" id="27915"/>
    <lineage>
        <taxon>Eukaryota</taxon>
        <taxon>Metazoa</taxon>
        <taxon>Spiralia</taxon>
        <taxon>Lophotrochozoa</taxon>
        <taxon>Annelida</taxon>
        <taxon>Polychaeta</taxon>
        <taxon>Sedentaria</taxon>
        <taxon>Canalipalpata</taxon>
        <taxon>Sabellida</taxon>
        <taxon>Siboglinidae</taxon>
        <taxon>Ridgeia</taxon>
    </lineage>
</organism>